<evidence type="ECO:0000313" key="3">
    <source>
        <dbReference type="Proteomes" id="UP000789570"/>
    </source>
</evidence>
<gene>
    <name evidence="2" type="ORF">FCALED_LOCUS16265</name>
</gene>
<dbReference type="Gene3D" id="1.20.1060.20">
    <property type="match status" value="1"/>
</dbReference>
<name>A0A9N9IVD0_9GLOM</name>
<dbReference type="Proteomes" id="UP000789570">
    <property type="component" value="Unassembled WGS sequence"/>
</dbReference>
<accession>A0A9N9IVD0</accession>
<keyword evidence="1" id="KW-0175">Coiled coil</keyword>
<evidence type="ECO:0000256" key="1">
    <source>
        <dbReference type="SAM" id="Coils"/>
    </source>
</evidence>
<feature type="non-terminal residue" evidence="2">
    <location>
        <position position="1"/>
    </location>
</feature>
<evidence type="ECO:0000313" key="2">
    <source>
        <dbReference type="EMBL" id="CAG8750235.1"/>
    </source>
</evidence>
<protein>
    <submittedName>
        <fullName evidence="2">1504_t:CDS:1</fullName>
    </submittedName>
</protein>
<organism evidence="2 3">
    <name type="scientific">Funneliformis caledonium</name>
    <dbReference type="NCBI Taxonomy" id="1117310"/>
    <lineage>
        <taxon>Eukaryota</taxon>
        <taxon>Fungi</taxon>
        <taxon>Fungi incertae sedis</taxon>
        <taxon>Mucoromycota</taxon>
        <taxon>Glomeromycotina</taxon>
        <taxon>Glomeromycetes</taxon>
        <taxon>Glomerales</taxon>
        <taxon>Glomeraceae</taxon>
        <taxon>Funneliformis</taxon>
    </lineage>
</organism>
<proteinExistence type="predicted"/>
<keyword evidence="3" id="KW-1185">Reference proteome</keyword>
<dbReference type="AlphaFoldDB" id="A0A9N9IVD0"/>
<feature type="coiled-coil region" evidence="1">
    <location>
        <begin position="4"/>
        <end position="31"/>
    </location>
</feature>
<comment type="caution">
    <text evidence="2">The sequence shown here is derived from an EMBL/GenBank/DDBJ whole genome shotgun (WGS) entry which is preliminary data.</text>
</comment>
<dbReference type="OrthoDB" id="5575062at2759"/>
<dbReference type="EMBL" id="CAJVPQ010018123">
    <property type="protein sequence ID" value="CAG8750235.1"/>
    <property type="molecule type" value="Genomic_DNA"/>
</dbReference>
<reference evidence="2" key="1">
    <citation type="submission" date="2021-06" db="EMBL/GenBank/DDBJ databases">
        <authorList>
            <person name="Kallberg Y."/>
            <person name="Tangrot J."/>
            <person name="Rosling A."/>
        </authorList>
    </citation>
    <scope>NUCLEOTIDE SEQUENCE</scope>
    <source>
        <strain evidence="2">UK204</strain>
    </source>
</reference>
<sequence>MSTNLSINEKVDSIKQDLKQAEEDAFTLREMSEKDRLGNLGVIDDKYDVAISTACPASVLQNILVAQNLQQTNQIAFTSTRWR</sequence>